<sequence length="348" mass="41239">MKFYNRNGILYVRKNGMRISTKLKDTKENRKLFESYAKNDEFFEKFDVKYKNVPTIVELCEEVLLEKEKLLKSTSYRAYESIFKSRIKNYFKNMLVNELKPLHIDKWYKTFTDRSTLTTAQSILKPAMEKAVLREFIKQTPLILTKPRFVTSYSLNPFTYEEVLKLINTCKTKWFKNFIGINFFTGMRTGELIGLKWSDVNFNDYTIEINRTITTGFIQTPKTKSSQRVIDMLPQCEEFLKEQRKITGLCEYVFIAPNLNKHFNTAMSFYPMWKRLLVECGLKYRGIYQLRHSFASNMLSSGEDLLWVSSMLGHKSGNITLEKYTKYMRRKRERKTIVLNSLDTELAQ</sequence>
<dbReference type="SUPFAM" id="SSF56349">
    <property type="entry name" value="DNA breaking-rejoining enzymes"/>
    <property type="match status" value="1"/>
</dbReference>
<protein>
    <submittedName>
        <fullName evidence="4">Uncharacterized protein</fullName>
    </submittedName>
</protein>
<dbReference type="GO" id="GO:0015074">
    <property type="term" value="P:DNA integration"/>
    <property type="evidence" value="ECO:0007669"/>
    <property type="project" value="UniProtKB-KW"/>
</dbReference>
<dbReference type="InterPro" id="IPR002104">
    <property type="entry name" value="Integrase_catalytic"/>
</dbReference>
<proteinExistence type="predicted"/>
<evidence type="ECO:0000313" key="4">
    <source>
        <dbReference type="EMBL" id="RXI40719.1"/>
    </source>
</evidence>
<gene>
    <name evidence="4" type="ORF">CP963_08050</name>
</gene>
<dbReference type="InterPro" id="IPR004107">
    <property type="entry name" value="Integrase_SAM-like_N"/>
</dbReference>
<dbReference type="GO" id="GO:0003677">
    <property type="term" value="F:DNA binding"/>
    <property type="evidence" value="ECO:0007669"/>
    <property type="project" value="UniProtKB-KW"/>
</dbReference>
<evidence type="ECO:0000256" key="2">
    <source>
        <dbReference type="ARBA" id="ARBA00023125"/>
    </source>
</evidence>
<dbReference type="Gene3D" id="1.10.150.130">
    <property type="match status" value="1"/>
</dbReference>
<dbReference type="CDD" id="cd01189">
    <property type="entry name" value="INT_ICEBs1_C_like"/>
    <property type="match status" value="1"/>
</dbReference>
<dbReference type="InterPro" id="IPR050090">
    <property type="entry name" value="Tyrosine_recombinase_XerCD"/>
</dbReference>
<dbReference type="PANTHER" id="PTHR30349:SF36">
    <property type="entry name" value="PROPHAGE INTEGRASE INTR-RELATED"/>
    <property type="match status" value="1"/>
</dbReference>
<dbReference type="InterPro" id="IPR010998">
    <property type="entry name" value="Integrase_recombinase_N"/>
</dbReference>
<dbReference type="Pfam" id="PF00589">
    <property type="entry name" value="Phage_integrase"/>
    <property type="match status" value="1"/>
</dbReference>
<keyword evidence="2" id="KW-0238">DNA-binding</keyword>
<accession>A0A6M8NMI1</accession>
<reference evidence="4 5" key="1">
    <citation type="submission" date="2017-09" db="EMBL/GenBank/DDBJ databases">
        <title>Genomics of the genus Arcobacter.</title>
        <authorList>
            <person name="Perez-Cataluna A."/>
            <person name="Figueras M.J."/>
            <person name="Salas-Masso N."/>
        </authorList>
    </citation>
    <scope>NUCLEOTIDE SEQUENCE [LARGE SCALE GENOMIC DNA]</scope>
    <source>
        <strain evidence="4 5">CECT 7834</strain>
    </source>
</reference>
<dbReference type="RefSeq" id="WP_129013669.1">
    <property type="nucleotide sequence ID" value="NZ_CBCSEI010000009.1"/>
</dbReference>
<evidence type="ECO:0000256" key="3">
    <source>
        <dbReference type="ARBA" id="ARBA00023172"/>
    </source>
</evidence>
<evidence type="ECO:0000256" key="1">
    <source>
        <dbReference type="ARBA" id="ARBA00022908"/>
    </source>
</evidence>
<keyword evidence="3" id="KW-0233">DNA recombination</keyword>
<dbReference type="PANTHER" id="PTHR30349">
    <property type="entry name" value="PHAGE INTEGRASE-RELATED"/>
    <property type="match status" value="1"/>
</dbReference>
<dbReference type="InterPro" id="IPR011010">
    <property type="entry name" value="DNA_brk_join_enz"/>
</dbReference>
<dbReference type="EMBL" id="NXII01000009">
    <property type="protein sequence ID" value="RXI40719.1"/>
    <property type="molecule type" value="Genomic_DNA"/>
</dbReference>
<dbReference type="AlphaFoldDB" id="A0A6M8NMI1"/>
<name>A0A6M8NMI1_9BACT</name>
<comment type="caution">
    <text evidence="4">The sequence shown here is derived from an EMBL/GenBank/DDBJ whole genome shotgun (WGS) entry which is preliminary data.</text>
</comment>
<dbReference type="PROSITE" id="PS51898">
    <property type="entry name" value="TYR_RECOMBINASE"/>
    <property type="match status" value="1"/>
</dbReference>
<evidence type="ECO:0000313" key="5">
    <source>
        <dbReference type="Proteomes" id="UP000290378"/>
    </source>
</evidence>
<organism evidence="4 5">
    <name type="scientific">Arcobacter cloacae</name>
    <dbReference type="NCBI Taxonomy" id="1054034"/>
    <lineage>
        <taxon>Bacteria</taxon>
        <taxon>Pseudomonadati</taxon>
        <taxon>Campylobacterota</taxon>
        <taxon>Epsilonproteobacteria</taxon>
        <taxon>Campylobacterales</taxon>
        <taxon>Arcobacteraceae</taxon>
        <taxon>Arcobacter</taxon>
    </lineage>
</organism>
<dbReference type="GO" id="GO:0006310">
    <property type="term" value="P:DNA recombination"/>
    <property type="evidence" value="ECO:0007669"/>
    <property type="project" value="UniProtKB-KW"/>
</dbReference>
<dbReference type="Proteomes" id="UP000290378">
    <property type="component" value="Unassembled WGS sequence"/>
</dbReference>
<dbReference type="InterPro" id="IPR013762">
    <property type="entry name" value="Integrase-like_cat_sf"/>
</dbReference>
<keyword evidence="5" id="KW-1185">Reference proteome</keyword>
<dbReference type="Gene3D" id="1.10.443.10">
    <property type="entry name" value="Intergrase catalytic core"/>
    <property type="match status" value="1"/>
</dbReference>
<dbReference type="Pfam" id="PF14659">
    <property type="entry name" value="Phage_int_SAM_3"/>
    <property type="match status" value="1"/>
</dbReference>
<keyword evidence="1" id="KW-0229">DNA integration</keyword>